<dbReference type="Pfam" id="PF00168">
    <property type="entry name" value="C2"/>
    <property type="match status" value="1"/>
</dbReference>
<evidence type="ECO:0000313" key="11">
    <source>
        <dbReference type="Proteomes" id="UP001174909"/>
    </source>
</evidence>
<dbReference type="InterPro" id="IPR039360">
    <property type="entry name" value="Ras_GTPase"/>
</dbReference>
<dbReference type="InterPro" id="IPR001849">
    <property type="entry name" value="PH_domain"/>
</dbReference>
<dbReference type="GO" id="GO:0005096">
    <property type="term" value="F:GTPase activator activity"/>
    <property type="evidence" value="ECO:0007669"/>
    <property type="project" value="UniProtKB-KW"/>
</dbReference>
<keyword evidence="11" id="KW-1185">Reference proteome</keyword>
<dbReference type="PROSITE" id="PS50003">
    <property type="entry name" value="PH_DOMAIN"/>
    <property type="match status" value="1"/>
</dbReference>
<dbReference type="PROSITE" id="PS50018">
    <property type="entry name" value="RAS_GTPASE_ACTIV_2"/>
    <property type="match status" value="1"/>
</dbReference>
<dbReference type="PROSITE" id="PS51113">
    <property type="entry name" value="ZF_BTK"/>
    <property type="match status" value="1"/>
</dbReference>
<dbReference type="Gene3D" id="2.30.29.30">
    <property type="entry name" value="Pleckstrin-homology domain (PH domain)/Phosphotyrosine-binding domain (PTB)"/>
    <property type="match status" value="1"/>
</dbReference>
<evidence type="ECO:0000256" key="4">
    <source>
        <dbReference type="ARBA" id="ARBA00022833"/>
    </source>
</evidence>
<name>A0AA35RPD4_GEOBA</name>
<dbReference type="SMART" id="SM00323">
    <property type="entry name" value="RasGAP"/>
    <property type="match status" value="1"/>
</dbReference>
<dbReference type="SMART" id="SM00233">
    <property type="entry name" value="PH"/>
    <property type="match status" value="1"/>
</dbReference>
<dbReference type="SUPFAM" id="SSF50729">
    <property type="entry name" value="PH domain-like"/>
    <property type="match status" value="1"/>
</dbReference>
<keyword evidence="2" id="KW-0479">Metal-binding</keyword>
<evidence type="ECO:0000259" key="9">
    <source>
        <dbReference type="PROSITE" id="PS50018"/>
    </source>
</evidence>
<dbReference type="InterPro" id="IPR001936">
    <property type="entry name" value="RasGAP_dom"/>
</dbReference>
<evidence type="ECO:0000256" key="3">
    <source>
        <dbReference type="ARBA" id="ARBA00022771"/>
    </source>
</evidence>
<evidence type="ECO:0000259" key="7">
    <source>
        <dbReference type="PROSITE" id="PS50003"/>
    </source>
</evidence>
<feature type="domain" description="Ras-GAP" evidence="9">
    <location>
        <begin position="114"/>
        <end position="316"/>
    </location>
</feature>
<dbReference type="InterPro" id="IPR035892">
    <property type="entry name" value="C2_domain_sf"/>
</dbReference>
<dbReference type="GO" id="GO:0008270">
    <property type="term" value="F:zinc ion binding"/>
    <property type="evidence" value="ECO:0007669"/>
    <property type="project" value="UniProtKB-KW"/>
</dbReference>
<dbReference type="PROSITE" id="PS50004">
    <property type="entry name" value="C2"/>
    <property type="match status" value="1"/>
</dbReference>
<dbReference type="InterPro" id="IPR001562">
    <property type="entry name" value="Znf_Btk_motif"/>
</dbReference>
<dbReference type="Gene3D" id="1.10.506.10">
    <property type="entry name" value="GTPase Activation - p120gap, domain 1"/>
    <property type="match status" value="2"/>
</dbReference>
<feature type="domain" description="PH" evidence="7">
    <location>
        <begin position="373"/>
        <end position="485"/>
    </location>
</feature>
<evidence type="ECO:0000313" key="10">
    <source>
        <dbReference type="EMBL" id="CAI8015269.1"/>
    </source>
</evidence>
<feature type="compositionally biased region" description="Low complexity" evidence="6">
    <location>
        <begin position="560"/>
        <end position="582"/>
    </location>
</feature>
<dbReference type="GO" id="GO:0035556">
    <property type="term" value="P:intracellular signal transduction"/>
    <property type="evidence" value="ECO:0007669"/>
    <property type="project" value="InterPro"/>
</dbReference>
<dbReference type="Pfam" id="PF00616">
    <property type="entry name" value="RasGAP"/>
    <property type="match status" value="1"/>
</dbReference>
<evidence type="ECO:0000256" key="6">
    <source>
        <dbReference type="SAM" id="MobiDB-lite"/>
    </source>
</evidence>
<gene>
    <name evidence="10" type="ORF">GBAR_LOCUS9481</name>
</gene>
<dbReference type="SUPFAM" id="SSF48350">
    <property type="entry name" value="GTPase activation domain, GAP"/>
    <property type="match status" value="1"/>
</dbReference>
<feature type="domain" description="C2" evidence="8">
    <location>
        <begin position="1"/>
        <end position="45"/>
    </location>
</feature>
<dbReference type="Gene3D" id="2.60.40.150">
    <property type="entry name" value="C2 domain"/>
    <property type="match status" value="1"/>
</dbReference>
<sequence>MVTRQHKTLKVTIYNWDKFTHNHFMGQIEIDLSELQMDQRYKTWYRLQHSDHLKGKDKKKELGSLRLKVQCHEERILDTQFYTPFVEFMLNVVDDKRPEGCAVLTALEEVMTMDRNSVAHALVRFYLAHGSVLPLLDVLTLREINSTSKPATLFRGNSLASKSFDQFMKIVALPYLHATIAPVIDAIYTEKKLCELDTEQLRQSNKSSAGKVVESSVALLGEYTKLMMDSVFSSVDQCPGLLRMALRQLWARVAERFTGAEHANVPYLAVSGFLFLRFFVPAVLSPKLFALREEHPDQRTERTLKLLAKVMQNASNLQEEDGGKGAVSMHPMNCVMPESVARVKTFIQSLVQIDQKEVSAERGVKDGGYIHHLILCKGFLWKRNTSTASGGSLQYRKRYFELSNIALTYSQNEKQVGDVKSYPVQWIKVTEKMDEGAFHRKHMLQVVIVPTPGMPNAPPQTALHLQASDVNEQNRWVSAIRKACLTNRDMIPVYHPGAFKNGKWTCCRTPASQEPGCSQCHRGITMGDWRDPLDPDLDAQILFSQFLKGRQSLIKKYSPDDGSGSSTRGSSSSPTPSSGATSLGHDDELGGASAAAGDGGVGDKQCRDLLGLVDELKWYHEQCSSSA</sequence>
<evidence type="ECO:0000259" key="8">
    <source>
        <dbReference type="PROSITE" id="PS50004"/>
    </source>
</evidence>
<organism evidence="10 11">
    <name type="scientific">Geodia barretti</name>
    <name type="common">Barrett's horny sponge</name>
    <dbReference type="NCBI Taxonomy" id="519541"/>
    <lineage>
        <taxon>Eukaryota</taxon>
        <taxon>Metazoa</taxon>
        <taxon>Porifera</taxon>
        <taxon>Demospongiae</taxon>
        <taxon>Heteroscleromorpha</taxon>
        <taxon>Tetractinellida</taxon>
        <taxon>Astrophorina</taxon>
        <taxon>Geodiidae</taxon>
        <taxon>Geodia</taxon>
    </lineage>
</organism>
<comment type="caution">
    <text evidence="10">The sequence shown here is derived from an EMBL/GenBank/DDBJ whole genome shotgun (WGS) entry which is preliminary data.</text>
</comment>
<reference evidence="10" key="1">
    <citation type="submission" date="2023-03" db="EMBL/GenBank/DDBJ databases">
        <authorList>
            <person name="Steffen K."/>
            <person name="Cardenas P."/>
        </authorList>
    </citation>
    <scope>NUCLEOTIDE SEQUENCE</scope>
</reference>
<dbReference type="Pfam" id="PF00779">
    <property type="entry name" value="BTK"/>
    <property type="match status" value="1"/>
</dbReference>
<dbReference type="Proteomes" id="UP001174909">
    <property type="component" value="Unassembled WGS sequence"/>
</dbReference>
<dbReference type="SUPFAM" id="SSF49562">
    <property type="entry name" value="C2 domain (Calcium/lipid-binding domain, CaLB)"/>
    <property type="match status" value="1"/>
</dbReference>
<evidence type="ECO:0000256" key="5">
    <source>
        <dbReference type="PROSITE-ProRule" id="PRU00432"/>
    </source>
</evidence>
<dbReference type="SMART" id="SM00107">
    <property type="entry name" value="BTK"/>
    <property type="match status" value="1"/>
</dbReference>
<keyword evidence="4" id="KW-0862">Zinc</keyword>
<keyword evidence="3 5" id="KW-0863">Zinc-finger</keyword>
<accession>A0AA35RPD4</accession>
<dbReference type="InterPro" id="IPR011993">
    <property type="entry name" value="PH-like_dom_sf"/>
</dbReference>
<dbReference type="InterPro" id="IPR008936">
    <property type="entry name" value="Rho_GTPase_activation_prot"/>
</dbReference>
<dbReference type="InterPro" id="IPR000008">
    <property type="entry name" value="C2_dom"/>
</dbReference>
<evidence type="ECO:0000256" key="2">
    <source>
        <dbReference type="ARBA" id="ARBA00022723"/>
    </source>
</evidence>
<proteinExistence type="predicted"/>
<dbReference type="Pfam" id="PF00169">
    <property type="entry name" value="PH"/>
    <property type="match status" value="1"/>
</dbReference>
<dbReference type="PANTHER" id="PTHR10194">
    <property type="entry name" value="RAS GTPASE-ACTIVATING PROTEINS"/>
    <property type="match status" value="1"/>
</dbReference>
<dbReference type="EMBL" id="CASHTH010001433">
    <property type="protein sequence ID" value="CAI8015269.1"/>
    <property type="molecule type" value="Genomic_DNA"/>
</dbReference>
<dbReference type="PANTHER" id="PTHR10194:SF144">
    <property type="entry name" value="RASGAP-ACTIVATING-LIKE PROTEIN 1"/>
    <property type="match status" value="1"/>
</dbReference>
<evidence type="ECO:0000256" key="1">
    <source>
        <dbReference type="ARBA" id="ARBA00022468"/>
    </source>
</evidence>
<keyword evidence="1" id="KW-0343">GTPase activation</keyword>
<feature type="region of interest" description="Disordered" evidence="6">
    <location>
        <begin position="555"/>
        <end position="602"/>
    </location>
</feature>
<dbReference type="AlphaFoldDB" id="A0AA35RPD4"/>
<protein>
    <submittedName>
        <fullName evidence="10">RasGAP-activating-like protein 1</fullName>
    </submittedName>
</protein>